<evidence type="ECO:0000313" key="4">
    <source>
        <dbReference type="EMBL" id="SLN67869.1"/>
    </source>
</evidence>
<keyword evidence="1" id="KW-0902">Two-component regulatory system</keyword>
<organism evidence="4 5">
    <name type="scientific">Pseudooceanicola marinus</name>
    <dbReference type="NCBI Taxonomy" id="396013"/>
    <lineage>
        <taxon>Bacteria</taxon>
        <taxon>Pseudomonadati</taxon>
        <taxon>Pseudomonadota</taxon>
        <taxon>Alphaproteobacteria</taxon>
        <taxon>Rhodobacterales</taxon>
        <taxon>Paracoccaceae</taxon>
        <taxon>Pseudooceanicola</taxon>
    </lineage>
</organism>
<gene>
    <name evidence="4" type="ORF">PSM7751_03533</name>
</gene>
<dbReference type="AlphaFoldDB" id="A0A1X7A3R4"/>
<dbReference type="Gene3D" id="1.20.120.160">
    <property type="entry name" value="HPT domain"/>
    <property type="match status" value="1"/>
</dbReference>
<dbReference type="Pfam" id="PF01627">
    <property type="entry name" value="Hpt"/>
    <property type="match status" value="1"/>
</dbReference>
<keyword evidence="2" id="KW-0597">Phosphoprotein</keyword>
<dbReference type="PROSITE" id="PS50894">
    <property type="entry name" value="HPT"/>
    <property type="match status" value="1"/>
</dbReference>
<evidence type="ECO:0000256" key="1">
    <source>
        <dbReference type="ARBA" id="ARBA00023012"/>
    </source>
</evidence>
<dbReference type="InterPro" id="IPR036641">
    <property type="entry name" value="HPT_dom_sf"/>
</dbReference>
<dbReference type="EMBL" id="FWFN01000008">
    <property type="protein sequence ID" value="SLN67869.1"/>
    <property type="molecule type" value="Genomic_DNA"/>
</dbReference>
<dbReference type="OrthoDB" id="7867809at2"/>
<feature type="domain" description="HPt" evidence="3">
    <location>
        <begin position="8"/>
        <end position="107"/>
    </location>
</feature>
<name>A0A1X7A3R4_9RHOB</name>
<feature type="modified residue" description="Phosphohistidine" evidence="2">
    <location>
        <position position="48"/>
    </location>
</feature>
<protein>
    <submittedName>
        <fullName evidence="4">Hpt domain protein</fullName>
    </submittedName>
</protein>
<dbReference type="GO" id="GO:0004672">
    <property type="term" value="F:protein kinase activity"/>
    <property type="evidence" value="ECO:0007669"/>
    <property type="project" value="UniProtKB-ARBA"/>
</dbReference>
<reference evidence="4 5" key="1">
    <citation type="submission" date="2017-03" db="EMBL/GenBank/DDBJ databases">
        <authorList>
            <person name="Afonso C.L."/>
            <person name="Miller P.J."/>
            <person name="Scott M.A."/>
            <person name="Spackman E."/>
            <person name="Goraichik I."/>
            <person name="Dimitrov K.M."/>
            <person name="Suarez D.L."/>
            <person name="Swayne D.E."/>
        </authorList>
    </citation>
    <scope>NUCLEOTIDE SEQUENCE [LARGE SCALE GENOMIC DNA]</scope>
    <source>
        <strain evidence="4 5">CECT 7751</strain>
    </source>
</reference>
<keyword evidence="5" id="KW-1185">Reference proteome</keyword>
<sequence>MITWSQVTELRNDVGAEDFDEVVEIFLDEVEETLAALAHGPRLEQVLHALKGSALNLGFTHFSDLCAEGEARAARGEGAAVDLEAIRASYAESKAIFLAELPERLAA</sequence>
<evidence type="ECO:0000256" key="2">
    <source>
        <dbReference type="PROSITE-ProRule" id="PRU00110"/>
    </source>
</evidence>
<dbReference type="InterPro" id="IPR008207">
    <property type="entry name" value="Sig_transdc_His_kin_Hpt_dom"/>
</dbReference>
<dbReference type="GO" id="GO:0000160">
    <property type="term" value="P:phosphorelay signal transduction system"/>
    <property type="evidence" value="ECO:0007669"/>
    <property type="project" value="UniProtKB-KW"/>
</dbReference>
<evidence type="ECO:0000313" key="5">
    <source>
        <dbReference type="Proteomes" id="UP000193963"/>
    </source>
</evidence>
<dbReference type="RefSeq" id="WP_085889561.1">
    <property type="nucleotide sequence ID" value="NZ_FWFN01000008.1"/>
</dbReference>
<dbReference type="SUPFAM" id="SSF47226">
    <property type="entry name" value="Histidine-containing phosphotransfer domain, HPT domain"/>
    <property type="match status" value="1"/>
</dbReference>
<accession>A0A1X7A3R4</accession>
<dbReference type="Proteomes" id="UP000193963">
    <property type="component" value="Unassembled WGS sequence"/>
</dbReference>
<proteinExistence type="predicted"/>
<evidence type="ECO:0000259" key="3">
    <source>
        <dbReference type="PROSITE" id="PS50894"/>
    </source>
</evidence>